<reference evidence="2" key="1">
    <citation type="journal article" date="2006" name="PLoS Biol.">
        <title>Macronuclear genome sequence of the ciliate Tetrahymena thermophila, a model eukaryote.</title>
        <authorList>
            <person name="Eisen J.A."/>
            <person name="Coyne R.S."/>
            <person name="Wu M."/>
            <person name="Wu D."/>
            <person name="Thiagarajan M."/>
            <person name="Wortman J.R."/>
            <person name="Badger J.H."/>
            <person name="Ren Q."/>
            <person name="Amedeo P."/>
            <person name="Jones K.M."/>
            <person name="Tallon L.J."/>
            <person name="Delcher A.L."/>
            <person name="Salzberg S.L."/>
            <person name="Silva J.C."/>
            <person name="Haas B.J."/>
            <person name="Majoros W.H."/>
            <person name="Farzad M."/>
            <person name="Carlton J.M."/>
            <person name="Smith R.K. Jr."/>
            <person name="Garg J."/>
            <person name="Pearlman R.E."/>
            <person name="Karrer K.M."/>
            <person name="Sun L."/>
            <person name="Manning G."/>
            <person name="Elde N.C."/>
            <person name="Turkewitz A.P."/>
            <person name="Asai D.J."/>
            <person name="Wilkes D.E."/>
            <person name="Wang Y."/>
            <person name="Cai H."/>
            <person name="Collins K."/>
            <person name="Stewart B.A."/>
            <person name="Lee S.R."/>
            <person name="Wilamowska K."/>
            <person name="Weinberg Z."/>
            <person name="Ruzzo W.L."/>
            <person name="Wloga D."/>
            <person name="Gaertig J."/>
            <person name="Frankel J."/>
            <person name="Tsao C.-C."/>
            <person name="Gorovsky M.A."/>
            <person name="Keeling P.J."/>
            <person name="Waller R.F."/>
            <person name="Patron N.J."/>
            <person name="Cherry J.M."/>
            <person name="Stover N.A."/>
            <person name="Krieger C.J."/>
            <person name="del Toro C."/>
            <person name="Ryder H.F."/>
            <person name="Williamson S.C."/>
            <person name="Barbeau R.A."/>
            <person name="Hamilton E.P."/>
            <person name="Orias E."/>
        </authorList>
    </citation>
    <scope>NUCLEOTIDE SEQUENCE [LARGE SCALE GENOMIC DNA]</scope>
    <source>
        <strain evidence="2">SB210</strain>
    </source>
</reference>
<dbReference type="HOGENOM" id="CLU_2818132_0_0_1"/>
<sequence>MKEEIEVNFFNTQQKIKQSQEKKRREGEELRKNYEQFRQVNIQSVEPFQESNSFVSSVHNLAIQTNI</sequence>
<gene>
    <name evidence="1" type="ORF">TTHERM_00095400</name>
</gene>
<accession>Q235A7</accession>
<evidence type="ECO:0000313" key="1">
    <source>
        <dbReference type="EMBL" id="EAR91846.1"/>
    </source>
</evidence>
<dbReference type="EMBL" id="GG662767">
    <property type="protein sequence ID" value="EAR91846.1"/>
    <property type="molecule type" value="Genomic_DNA"/>
</dbReference>
<protein>
    <submittedName>
        <fullName evidence="1">Uncharacterized protein</fullName>
    </submittedName>
</protein>
<name>Q235A7_TETTS</name>
<keyword evidence="2" id="KW-1185">Reference proteome</keyword>
<dbReference type="Proteomes" id="UP000009168">
    <property type="component" value="Unassembled WGS sequence"/>
</dbReference>
<organism evidence="1 2">
    <name type="scientific">Tetrahymena thermophila (strain SB210)</name>
    <dbReference type="NCBI Taxonomy" id="312017"/>
    <lineage>
        <taxon>Eukaryota</taxon>
        <taxon>Sar</taxon>
        <taxon>Alveolata</taxon>
        <taxon>Ciliophora</taxon>
        <taxon>Intramacronucleata</taxon>
        <taxon>Oligohymenophorea</taxon>
        <taxon>Hymenostomatida</taxon>
        <taxon>Tetrahymenina</taxon>
        <taxon>Tetrahymenidae</taxon>
        <taxon>Tetrahymena</taxon>
    </lineage>
</organism>
<proteinExistence type="predicted"/>
<dbReference type="AlphaFoldDB" id="Q235A7"/>
<dbReference type="GeneID" id="7831900"/>
<evidence type="ECO:0000313" key="2">
    <source>
        <dbReference type="Proteomes" id="UP000009168"/>
    </source>
</evidence>
<dbReference type="InParanoid" id="Q235A7"/>
<dbReference type="RefSeq" id="XP_001012091.1">
    <property type="nucleotide sequence ID" value="XM_001012091.1"/>
</dbReference>
<dbReference type="KEGG" id="tet:TTHERM_00095400"/>